<accession>A0AAU7VRB1</accession>
<dbReference type="Pfam" id="PF25547">
    <property type="entry name" value="WXG100_2"/>
    <property type="match status" value="1"/>
</dbReference>
<sequence length="257" mass="27567">MGCSPHRDHAVATRRVICGGVAVGMMLPNELVWVMEKLGFEWPDIDEDEVRKGATLVRNFGSDLEDVIQAVDRQVNGDLGGALRGQTGPATMSAWNTNRSQNLQQLIDIMPPAATAMDVGADAIFALKMKVIVDVSSTLITLVAMLTNPITAAGAGPMLLIKKKLLNAAVDIAVEQLLNQLAPMLIEPMAEKLPAVIDAILDAPMVEGNIGDSDEFYADLQALDDAQSTMKLHGSDIQSLTTNFFTEFEALDFGGDD</sequence>
<evidence type="ECO:0000313" key="2">
    <source>
        <dbReference type="EMBL" id="XBX76586.1"/>
    </source>
</evidence>
<dbReference type="EMBL" id="CP158357">
    <property type="protein sequence ID" value="XBX76586.1"/>
    <property type="molecule type" value="Genomic_DNA"/>
</dbReference>
<evidence type="ECO:0000259" key="1">
    <source>
        <dbReference type="Pfam" id="PF25547"/>
    </source>
</evidence>
<dbReference type="AlphaFoldDB" id="A0AAU7VRB1"/>
<proteinExistence type="predicted"/>
<reference evidence="2" key="1">
    <citation type="submission" date="2024-06" db="EMBL/GenBank/DDBJ databases">
        <title>Draft genome sequence of Microbacterium sp. strain A8/3-1, isolated from Oxytropis tragacanthoides Fisch. ex DC. Root nodules in the Altai region of Russia.</title>
        <authorList>
            <person name="Sazanova A."/>
            <person name="Guro P."/>
            <person name="Kuznetsova I."/>
            <person name="Belimov A."/>
            <person name="Safronova V."/>
        </authorList>
    </citation>
    <scope>NUCLEOTIDE SEQUENCE</scope>
    <source>
        <strain evidence="2">A8/3-1</strain>
    </source>
</reference>
<gene>
    <name evidence="2" type="ORF">ABS642_11750</name>
</gene>
<dbReference type="RefSeq" id="WP_350350204.1">
    <property type="nucleotide sequence ID" value="NZ_CP158357.1"/>
</dbReference>
<organism evidence="2">
    <name type="scientific">Microbacterium sp. A8/3-1</name>
    <dbReference type="NCBI Taxonomy" id="3160749"/>
    <lineage>
        <taxon>Bacteria</taxon>
        <taxon>Bacillati</taxon>
        <taxon>Actinomycetota</taxon>
        <taxon>Actinomycetes</taxon>
        <taxon>Micrococcales</taxon>
        <taxon>Microbacteriaceae</taxon>
        <taxon>Microbacterium</taxon>
    </lineage>
</organism>
<protein>
    <recommendedName>
        <fullName evidence="1">Outer membrane channel protein CpnT-like N-terminal domain-containing protein</fullName>
    </recommendedName>
</protein>
<feature type="domain" description="Outer membrane channel protein CpnT-like N-terminal" evidence="1">
    <location>
        <begin position="33"/>
        <end position="155"/>
    </location>
</feature>
<name>A0AAU7VRB1_9MICO</name>
<dbReference type="InterPro" id="IPR057746">
    <property type="entry name" value="CpnT-like_N"/>
</dbReference>